<reference evidence="1 2" key="1">
    <citation type="journal article" date="2022" name="Hortic Res">
        <title>A haplotype resolved chromosomal level avocado genome allows analysis of novel avocado genes.</title>
        <authorList>
            <person name="Nath O."/>
            <person name="Fletcher S.J."/>
            <person name="Hayward A."/>
            <person name="Shaw L.M."/>
            <person name="Masouleh A.K."/>
            <person name="Furtado A."/>
            <person name="Henry R.J."/>
            <person name="Mitter N."/>
        </authorList>
    </citation>
    <scope>NUCLEOTIDE SEQUENCE [LARGE SCALE GENOMIC DNA]</scope>
    <source>
        <strain evidence="2">cv. Hass</strain>
    </source>
</reference>
<accession>A0ACC2LNQ2</accession>
<evidence type="ECO:0000313" key="2">
    <source>
        <dbReference type="Proteomes" id="UP001234297"/>
    </source>
</evidence>
<keyword evidence="2" id="KW-1185">Reference proteome</keyword>
<dbReference type="Proteomes" id="UP001234297">
    <property type="component" value="Chromosome 3"/>
</dbReference>
<proteinExistence type="predicted"/>
<protein>
    <submittedName>
        <fullName evidence="1">Uncharacterized protein</fullName>
    </submittedName>
</protein>
<name>A0ACC2LNQ2_PERAE</name>
<sequence>MDRLQEGAEATVDLDSTNHNYLKKAFDLLRDPFRRFITVHSPDWIIHDLVNLWMAEIALEMGLPYVAFSPATVAFLGITKPEDDPP</sequence>
<evidence type="ECO:0000313" key="1">
    <source>
        <dbReference type="EMBL" id="KAJ8635067.1"/>
    </source>
</evidence>
<dbReference type="EMBL" id="CM056811">
    <property type="protein sequence ID" value="KAJ8635067.1"/>
    <property type="molecule type" value="Genomic_DNA"/>
</dbReference>
<gene>
    <name evidence="1" type="ORF">MRB53_009334</name>
</gene>
<comment type="caution">
    <text evidence="1">The sequence shown here is derived from an EMBL/GenBank/DDBJ whole genome shotgun (WGS) entry which is preliminary data.</text>
</comment>
<organism evidence="1 2">
    <name type="scientific">Persea americana</name>
    <name type="common">Avocado</name>
    <dbReference type="NCBI Taxonomy" id="3435"/>
    <lineage>
        <taxon>Eukaryota</taxon>
        <taxon>Viridiplantae</taxon>
        <taxon>Streptophyta</taxon>
        <taxon>Embryophyta</taxon>
        <taxon>Tracheophyta</taxon>
        <taxon>Spermatophyta</taxon>
        <taxon>Magnoliopsida</taxon>
        <taxon>Magnoliidae</taxon>
        <taxon>Laurales</taxon>
        <taxon>Lauraceae</taxon>
        <taxon>Persea</taxon>
    </lineage>
</organism>